<feature type="compositionally biased region" description="Basic residues" evidence="1">
    <location>
        <begin position="1"/>
        <end position="10"/>
    </location>
</feature>
<feature type="compositionally biased region" description="Basic and acidic residues" evidence="1">
    <location>
        <begin position="36"/>
        <end position="45"/>
    </location>
</feature>
<dbReference type="Proteomes" id="UP000828390">
    <property type="component" value="Unassembled WGS sequence"/>
</dbReference>
<keyword evidence="3" id="KW-1185">Reference proteome</keyword>
<accession>A0A9D4M8H8</accession>
<sequence length="104" mass="12387">MATRGRRKRIVTQTNIKDRQTNRQRHKDTDTQTETWTDRDKDRQRQGQTKKRIDTCMLTEDLEIHLVNPDQAMQWISSTRNTHTDYASDKATEILQCLSHNMEN</sequence>
<name>A0A9D4M8H8_DREPO</name>
<reference evidence="2" key="1">
    <citation type="journal article" date="2019" name="bioRxiv">
        <title>The Genome of the Zebra Mussel, Dreissena polymorpha: A Resource for Invasive Species Research.</title>
        <authorList>
            <person name="McCartney M.A."/>
            <person name="Auch B."/>
            <person name="Kono T."/>
            <person name="Mallez S."/>
            <person name="Zhang Y."/>
            <person name="Obille A."/>
            <person name="Becker A."/>
            <person name="Abrahante J.E."/>
            <person name="Garbe J."/>
            <person name="Badalamenti J.P."/>
            <person name="Herman A."/>
            <person name="Mangelson H."/>
            <person name="Liachko I."/>
            <person name="Sullivan S."/>
            <person name="Sone E.D."/>
            <person name="Koren S."/>
            <person name="Silverstein K.A.T."/>
            <person name="Beckman K.B."/>
            <person name="Gohl D.M."/>
        </authorList>
    </citation>
    <scope>NUCLEOTIDE SEQUENCE</scope>
    <source>
        <strain evidence="2">Duluth1</strain>
        <tissue evidence="2">Whole animal</tissue>
    </source>
</reference>
<feature type="region of interest" description="Disordered" evidence="1">
    <location>
        <begin position="1"/>
        <end position="51"/>
    </location>
</feature>
<gene>
    <name evidence="2" type="ORF">DPMN_035033</name>
</gene>
<evidence type="ECO:0000313" key="2">
    <source>
        <dbReference type="EMBL" id="KAH3871818.1"/>
    </source>
</evidence>
<dbReference type="EMBL" id="JAIWYP010000002">
    <property type="protein sequence ID" value="KAH3871818.1"/>
    <property type="molecule type" value="Genomic_DNA"/>
</dbReference>
<evidence type="ECO:0000313" key="3">
    <source>
        <dbReference type="Proteomes" id="UP000828390"/>
    </source>
</evidence>
<dbReference type="AlphaFoldDB" id="A0A9D4M8H8"/>
<protein>
    <submittedName>
        <fullName evidence="2">Uncharacterized protein</fullName>
    </submittedName>
</protein>
<proteinExistence type="predicted"/>
<evidence type="ECO:0000256" key="1">
    <source>
        <dbReference type="SAM" id="MobiDB-lite"/>
    </source>
</evidence>
<organism evidence="2 3">
    <name type="scientific">Dreissena polymorpha</name>
    <name type="common">Zebra mussel</name>
    <name type="synonym">Mytilus polymorpha</name>
    <dbReference type="NCBI Taxonomy" id="45954"/>
    <lineage>
        <taxon>Eukaryota</taxon>
        <taxon>Metazoa</taxon>
        <taxon>Spiralia</taxon>
        <taxon>Lophotrochozoa</taxon>
        <taxon>Mollusca</taxon>
        <taxon>Bivalvia</taxon>
        <taxon>Autobranchia</taxon>
        <taxon>Heteroconchia</taxon>
        <taxon>Euheterodonta</taxon>
        <taxon>Imparidentia</taxon>
        <taxon>Neoheterodontei</taxon>
        <taxon>Myida</taxon>
        <taxon>Dreissenoidea</taxon>
        <taxon>Dreissenidae</taxon>
        <taxon>Dreissena</taxon>
    </lineage>
</organism>
<reference evidence="2" key="2">
    <citation type="submission" date="2020-11" db="EMBL/GenBank/DDBJ databases">
        <authorList>
            <person name="McCartney M.A."/>
            <person name="Auch B."/>
            <person name="Kono T."/>
            <person name="Mallez S."/>
            <person name="Becker A."/>
            <person name="Gohl D.M."/>
            <person name="Silverstein K.A.T."/>
            <person name="Koren S."/>
            <person name="Bechman K.B."/>
            <person name="Herman A."/>
            <person name="Abrahante J.E."/>
            <person name="Garbe J."/>
        </authorList>
    </citation>
    <scope>NUCLEOTIDE SEQUENCE</scope>
    <source>
        <strain evidence="2">Duluth1</strain>
        <tissue evidence="2">Whole animal</tissue>
    </source>
</reference>
<comment type="caution">
    <text evidence="2">The sequence shown here is derived from an EMBL/GenBank/DDBJ whole genome shotgun (WGS) entry which is preliminary data.</text>
</comment>